<evidence type="ECO:0000313" key="12">
    <source>
        <dbReference type="EMBL" id="ACX96623.1"/>
    </source>
</evidence>
<evidence type="ECO:0000256" key="11">
    <source>
        <dbReference type="ARBA" id="ARBA00048540"/>
    </source>
</evidence>
<dbReference type="InterPro" id="IPR003374">
    <property type="entry name" value="ApbE-like_sf"/>
</dbReference>
<evidence type="ECO:0000256" key="4">
    <source>
        <dbReference type="ARBA" id="ARBA00016337"/>
    </source>
</evidence>
<comment type="cofactor">
    <cofactor evidence="1">
        <name>Mg(2+)</name>
        <dbReference type="ChEBI" id="CHEBI:18420"/>
    </cofactor>
</comment>
<keyword evidence="9" id="KW-0460">Magnesium</keyword>
<dbReference type="SUPFAM" id="SSF143631">
    <property type="entry name" value="ApbE-like"/>
    <property type="match status" value="1"/>
</dbReference>
<gene>
    <name evidence="12" type="ordered locus">Hneap_1800</name>
</gene>
<dbReference type="KEGG" id="hna:Hneap_1800"/>
<keyword evidence="12" id="KW-0449">Lipoprotein</keyword>
<dbReference type="EC" id="2.7.1.180" evidence="3"/>
<evidence type="ECO:0000256" key="8">
    <source>
        <dbReference type="ARBA" id="ARBA00022827"/>
    </source>
</evidence>
<keyword evidence="7" id="KW-0479">Metal-binding</keyword>
<evidence type="ECO:0000256" key="10">
    <source>
        <dbReference type="ARBA" id="ARBA00031306"/>
    </source>
</evidence>
<dbReference type="Pfam" id="PF02424">
    <property type="entry name" value="ApbE"/>
    <property type="match status" value="1"/>
</dbReference>
<organism evidence="12 13">
    <name type="scientific">Halothiobacillus neapolitanus (strain ATCC 23641 / DSM 15147 / CIP 104769 / NCIMB 8539 / c2)</name>
    <name type="common">Thiobacillus neapolitanus</name>
    <dbReference type="NCBI Taxonomy" id="555778"/>
    <lineage>
        <taxon>Bacteria</taxon>
        <taxon>Pseudomonadati</taxon>
        <taxon>Pseudomonadota</taxon>
        <taxon>Gammaproteobacteria</taxon>
        <taxon>Chromatiales</taxon>
        <taxon>Halothiobacillaceae</taxon>
        <taxon>Halothiobacillus</taxon>
    </lineage>
</organism>
<dbReference type="Proteomes" id="UP000009102">
    <property type="component" value="Chromosome"/>
</dbReference>
<keyword evidence="8" id="KW-0274">FAD</keyword>
<dbReference type="HOGENOM" id="CLU_044403_5_1_6"/>
<reference evidence="12 13" key="1">
    <citation type="submission" date="2009-10" db="EMBL/GenBank/DDBJ databases">
        <title>Complete sequence of Halothiobacillus neapolitanus c2.</title>
        <authorList>
            <consortium name="US DOE Joint Genome Institute"/>
            <person name="Lucas S."/>
            <person name="Copeland A."/>
            <person name="Lapidus A."/>
            <person name="Glavina del Rio T."/>
            <person name="Tice H."/>
            <person name="Bruce D."/>
            <person name="Goodwin L."/>
            <person name="Pitluck S."/>
            <person name="Davenport K."/>
            <person name="Brettin T."/>
            <person name="Detter J.C."/>
            <person name="Han C."/>
            <person name="Tapia R."/>
            <person name="Larimer F."/>
            <person name="Land M."/>
            <person name="Hauser L."/>
            <person name="Kyrpides N."/>
            <person name="Mikhailova N."/>
            <person name="Kerfeld C."/>
            <person name="Cannon G."/>
            <person name="Heinhort S."/>
        </authorList>
    </citation>
    <scope>NUCLEOTIDE SEQUENCE [LARGE SCALE GENOMIC DNA]</scope>
    <source>
        <strain evidence="13">ATCC 23641 / c2</strain>
    </source>
</reference>
<evidence type="ECO:0000256" key="2">
    <source>
        <dbReference type="ARBA" id="ARBA00008282"/>
    </source>
</evidence>
<evidence type="ECO:0000256" key="7">
    <source>
        <dbReference type="ARBA" id="ARBA00022723"/>
    </source>
</evidence>
<dbReference type="RefSeq" id="WP_012824656.1">
    <property type="nucleotide sequence ID" value="NC_013422.1"/>
</dbReference>
<dbReference type="AlphaFoldDB" id="D0L1Q0"/>
<dbReference type="OrthoDB" id="9778595at2"/>
<dbReference type="PANTHER" id="PTHR30040">
    <property type="entry name" value="THIAMINE BIOSYNTHESIS LIPOPROTEIN APBE"/>
    <property type="match status" value="1"/>
</dbReference>
<dbReference type="InterPro" id="IPR024932">
    <property type="entry name" value="ApbE"/>
</dbReference>
<accession>D0L1Q0</accession>
<evidence type="ECO:0000256" key="3">
    <source>
        <dbReference type="ARBA" id="ARBA00011955"/>
    </source>
</evidence>
<proteinExistence type="inferred from homology"/>
<evidence type="ECO:0000256" key="5">
    <source>
        <dbReference type="ARBA" id="ARBA00022630"/>
    </source>
</evidence>
<evidence type="ECO:0000256" key="1">
    <source>
        <dbReference type="ARBA" id="ARBA00001946"/>
    </source>
</evidence>
<protein>
    <recommendedName>
        <fullName evidence="4">FAD:protein FMN transferase</fullName>
        <ecNumber evidence="3">2.7.1.180</ecNumber>
    </recommendedName>
    <alternativeName>
        <fullName evidence="10">Flavin transferase</fullName>
    </alternativeName>
</protein>
<keyword evidence="6" id="KW-0808">Transferase</keyword>
<dbReference type="eggNOG" id="COG1477">
    <property type="taxonomic scope" value="Bacteria"/>
</dbReference>
<dbReference type="Gene3D" id="3.10.520.10">
    <property type="entry name" value="ApbE-like domains"/>
    <property type="match status" value="1"/>
</dbReference>
<comment type="similarity">
    <text evidence="2">Belongs to the ApbE family.</text>
</comment>
<evidence type="ECO:0000313" key="13">
    <source>
        <dbReference type="Proteomes" id="UP000009102"/>
    </source>
</evidence>
<dbReference type="STRING" id="555778.Hneap_1800"/>
<dbReference type="EMBL" id="CP001801">
    <property type="protein sequence ID" value="ACX96623.1"/>
    <property type="molecule type" value="Genomic_DNA"/>
</dbReference>
<dbReference type="GO" id="GO:0046872">
    <property type="term" value="F:metal ion binding"/>
    <property type="evidence" value="ECO:0007669"/>
    <property type="project" value="UniProtKB-KW"/>
</dbReference>
<keyword evidence="5" id="KW-0285">Flavoprotein</keyword>
<sequence>MSPSGTQPIQRMRPALGTFVEISAAGRPPDQLIAAIDRAFADIARVERLMSFHQPESDIGRVNRSHGAIEIHPWTARVLRLALRLAQTSAHRFNPTVGGELVTRGRLPDPATAFIASGHADDIRLEGTRLQRLRPVLITLDGIAKGWAVDRAIARLKACGVSDAVVNAGGDWRCFGTPRVIRLDSNAGCIALGQLTNGACATSAAGRNAQDFPAQLIAGSEPVRYGQWTVIARYAWLADALTKVAAATANDEAPEVIRQLGGQLLDPTAPPPPILLDDI</sequence>
<keyword evidence="13" id="KW-1185">Reference proteome</keyword>
<comment type="catalytic activity">
    <reaction evidence="11">
        <text>L-threonyl-[protein] + FAD = FMN-L-threonyl-[protein] + AMP + H(+)</text>
        <dbReference type="Rhea" id="RHEA:36847"/>
        <dbReference type="Rhea" id="RHEA-COMP:11060"/>
        <dbReference type="Rhea" id="RHEA-COMP:11061"/>
        <dbReference type="ChEBI" id="CHEBI:15378"/>
        <dbReference type="ChEBI" id="CHEBI:30013"/>
        <dbReference type="ChEBI" id="CHEBI:57692"/>
        <dbReference type="ChEBI" id="CHEBI:74257"/>
        <dbReference type="ChEBI" id="CHEBI:456215"/>
        <dbReference type="EC" id="2.7.1.180"/>
    </reaction>
</comment>
<evidence type="ECO:0000256" key="6">
    <source>
        <dbReference type="ARBA" id="ARBA00022679"/>
    </source>
</evidence>
<dbReference type="PANTHER" id="PTHR30040:SF2">
    <property type="entry name" value="FAD:PROTEIN FMN TRANSFERASE"/>
    <property type="match status" value="1"/>
</dbReference>
<evidence type="ECO:0000256" key="9">
    <source>
        <dbReference type="ARBA" id="ARBA00022842"/>
    </source>
</evidence>
<dbReference type="GO" id="GO:0016740">
    <property type="term" value="F:transferase activity"/>
    <property type="evidence" value="ECO:0007669"/>
    <property type="project" value="UniProtKB-KW"/>
</dbReference>
<name>D0L1Q0_HALNC</name>